<gene>
    <name evidence="2" type="ORF">UFOPK3772_00116</name>
</gene>
<proteinExistence type="predicted"/>
<dbReference type="InterPro" id="IPR025883">
    <property type="entry name" value="Cadherin-like_domain"/>
</dbReference>
<dbReference type="Pfam" id="PF12733">
    <property type="entry name" value="Cadherin-like"/>
    <property type="match status" value="3"/>
</dbReference>
<accession>A0A6J7ICQ1</accession>
<name>A0A6J7ICQ1_9ZZZZ</name>
<protein>
    <submittedName>
        <fullName evidence="2">Unannotated protein</fullName>
    </submittedName>
</protein>
<feature type="domain" description="Cadherin-like beta-sandwich-like" evidence="1">
    <location>
        <begin position="142"/>
        <end position="228"/>
    </location>
</feature>
<feature type="domain" description="Cadherin-like beta-sandwich-like" evidence="1">
    <location>
        <begin position="49"/>
        <end position="130"/>
    </location>
</feature>
<dbReference type="EMBL" id="CAFBNE010000002">
    <property type="protein sequence ID" value="CAB4928709.1"/>
    <property type="molecule type" value="Genomic_DNA"/>
</dbReference>
<feature type="domain" description="Cadherin-like beta-sandwich-like" evidence="1">
    <location>
        <begin position="243"/>
        <end position="325"/>
    </location>
</feature>
<organism evidence="2">
    <name type="scientific">freshwater metagenome</name>
    <dbReference type="NCBI Taxonomy" id="449393"/>
    <lineage>
        <taxon>unclassified sequences</taxon>
        <taxon>metagenomes</taxon>
        <taxon>ecological metagenomes</taxon>
    </lineage>
</organism>
<evidence type="ECO:0000259" key="1">
    <source>
        <dbReference type="Pfam" id="PF12733"/>
    </source>
</evidence>
<dbReference type="AlphaFoldDB" id="A0A6J7ICQ1"/>
<reference evidence="2" key="1">
    <citation type="submission" date="2020-05" db="EMBL/GenBank/DDBJ databases">
        <authorList>
            <person name="Chiriac C."/>
            <person name="Salcher M."/>
            <person name="Ghai R."/>
            <person name="Kavagutti S V."/>
        </authorList>
    </citation>
    <scope>NUCLEOTIDE SEQUENCE</scope>
</reference>
<evidence type="ECO:0000313" key="2">
    <source>
        <dbReference type="EMBL" id="CAB4928709.1"/>
    </source>
</evidence>
<sequence length="450" mass="45976">MGKNLRMSRSGIFTFTAVALAAILAVQPAPAHAASSDASLDLLAISAGTLTPAFDSGTLNYTAVVTNTTPSVTLTPTAAPGATVTVNGAAVVSGAASAPVALTVGTNTLTTVVTAGNGVTQRTYTVTVQRSTPADRDLAALKLSAGQVSPAFDKAIDAYTAEVAFTTERITITPTVSAESSTVKVNGQAVTSGGTSDAVVLAVGDNDISIVVKAQDLSLKRYALTVRRASEVELIGLRVSDGTLSPAFSPAVSDYTATALDSTAAVTVTATVAASSSSVRVNGTEVAAGAASGAIPLAFGPTTITVLVTATDKRTKAYSVVVTRPQGAAPATNGTHLGGGVWLVRSGEYTRLKVMLASAASTPRLGAKQTARAPLNRLVTARVRSLTPRTSYRVLVKINGRWVAAGSVRSGRKGIASVPALRFENNGRFRIKLVARDKIKHYVRIIARAG</sequence>